<proteinExistence type="predicted"/>
<evidence type="ECO:0000313" key="1">
    <source>
        <dbReference type="EMBL" id="AAX55236.1"/>
    </source>
</evidence>
<protein>
    <submittedName>
        <fullName evidence="1">EsaM</fullName>
    </submittedName>
</protein>
<organism evidence="1">
    <name type="scientific">Edwardsiella tarda</name>
    <dbReference type="NCBI Taxonomy" id="636"/>
    <lineage>
        <taxon>Bacteria</taxon>
        <taxon>Pseudomonadati</taxon>
        <taxon>Pseudomonadota</taxon>
        <taxon>Gammaproteobacteria</taxon>
        <taxon>Enterobacterales</taxon>
        <taxon>Hafniaceae</taxon>
        <taxon>Edwardsiella</taxon>
    </lineage>
</organism>
<gene>
    <name evidence="1" type="primary">esaM</name>
</gene>
<dbReference type="EMBL" id="AY850613">
    <property type="protein sequence ID" value="AAX55236.1"/>
    <property type="molecule type" value="Genomic_DNA"/>
</dbReference>
<name>Q0VHI0_EDWTA</name>
<dbReference type="AlphaFoldDB" id="Q0VHI0"/>
<accession>Q0VHI0</accession>
<sequence length="159" mass="17931">MENPGLTRHQVFTLCPPEHGPPMMSTHHDAEDIHGPTVARQTELWLRLMGAGPQPPTSSLTLDRDRDRIFLEQDQGRARLTLARRLPVPQRQSTLLRLLQLLQPEAGGGIPLRAWLAGDALWISAAAPPDSGAEQWRELARRQRRLLDRVMENPHENGQ</sequence>
<reference evidence="1" key="1">
    <citation type="submission" date="2004-12" db="EMBL/GenBank/DDBJ databases">
        <title>Type III secretion genes in Edwardsiella tarda.</title>
        <authorList>
            <person name="Arikawa Y."/>
            <person name="Okinaka Y."/>
            <person name="Nakai T."/>
        </authorList>
    </citation>
    <scope>NUCLEOTIDE SEQUENCE</scope>
    <source>
        <strain evidence="1">FK1051</strain>
    </source>
</reference>